<evidence type="ECO:0000313" key="2">
    <source>
        <dbReference type="EMBL" id="KAJ5522901.1"/>
    </source>
</evidence>
<dbReference type="InterPro" id="IPR012337">
    <property type="entry name" value="RNaseH-like_sf"/>
</dbReference>
<dbReference type="EMBL" id="JAQIZZ010000004">
    <property type="protein sequence ID" value="KAJ5544195.1"/>
    <property type="molecule type" value="Genomic_DNA"/>
</dbReference>
<dbReference type="AlphaFoldDB" id="A0AAD6CHM7"/>
<dbReference type="EMBL" id="JAQIZZ010000011">
    <property type="protein sequence ID" value="KAJ5522901.1"/>
    <property type="molecule type" value="Genomic_DNA"/>
</dbReference>
<feature type="domain" description="Piwi" evidence="1">
    <location>
        <begin position="493"/>
        <end position="760"/>
    </location>
</feature>
<dbReference type="SUPFAM" id="SSF101690">
    <property type="entry name" value="PAZ domain"/>
    <property type="match status" value="1"/>
</dbReference>
<dbReference type="PROSITE" id="PS50822">
    <property type="entry name" value="PIWI"/>
    <property type="match status" value="1"/>
</dbReference>
<comment type="caution">
    <text evidence="3">The sequence shown here is derived from an EMBL/GenBank/DDBJ whole genome shotgun (WGS) entry which is preliminary data.</text>
</comment>
<protein>
    <submittedName>
        <fullName evidence="3">RNA interference and gene silencing</fullName>
    </submittedName>
</protein>
<dbReference type="Gene3D" id="2.170.260.10">
    <property type="entry name" value="paz domain"/>
    <property type="match status" value="1"/>
</dbReference>
<evidence type="ECO:0000259" key="1">
    <source>
        <dbReference type="PROSITE" id="PS50822"/>
    </source>
</evidence>
<dbReference type="Proteomes" id="UP001220324">
    <property type="component" value="Unassembled WGS sequence"/>
</dbReference>
<reference evidence="3 5" key="1">
    <citation type="journal article" date="2023" name="IMA Fungus">
        <title>Comparative genomic study of the Penicillium genus elucidates a diverse pangenome and 15 lateral gene transfer events.</title>
        <authorList>
            <person name="Petersen C."/>
            <person name="Sorensen T."/>
            <person name="Nielsen M.R."/>
            <person name="Sondergaard T.E."/>
            <person name="Sorensen J.L."/>
            <person name="Fitzpatrick D.A."/>
            <person name="Frisvad J.C."/>
            <person name="Nielsen K.L."/>
        </authorList>
    </citation>
    <scope>NUCLEOTIDE SEQUENCE [LARGE SCALE GENOMIC DNA]</scope>
    <source>
        <strain evidence="3 5">IBT 35679</strain>
    </source>
</reference>
<dbReference type="SUPFAM" id="SSF53098">
    <property type="entry name" value="Ribonuclease H-like"/>
    <property type="match status" value="1"/>
</dbReference>
<accession>A0AAD6CHM7</accession>
<proteinExistence type="predicted"/>
<dbReference type="PANTHER" id="PTHR22891">
    <property type="entry name" value="EUKARYOTIC TRANSLATION INITIATION FACTOR 2C"/>
    <property type="match status" value="1"/>
</dbReference>
<dbReference type="SMART" id="SM00950">
    <property type="entry name" value="Piwi"/>
    <property type="match status" value="1"/>
</dbReference>
<dbReference type="InterPro" id="IPR036085">
    <property type="entry name" value="PAZ_dom_sf"/>
</dbReference>
<organism evidence="3 5">
    <name type="scientific">Penicillium frequentans</name>
    <dbReference type="NCBI Taxonomy" id="3151616"/>
    <lineage>
        <taxon>Eukaryota</taxon>
        <taxon>Fungi</taxon>
        <taxon>Dikarya</taxon>
        <taxon>Ascomycota</taxon>
        <taxon>Pezizomycotina</taxon>
        <taxon>Eurotiomycetes</taxon>
        <taxon>Eurotiomycetidae</taxon>
        <taxon>Eurotiales</taxon>
        <taxon>Aspergillaceae</taxon>
        <taxon>Penicillium</taxon>
    </lineage>
</organism>
<sequence>MNLKSGLIVCREEIGQSIQTAIASQRSLTCSLGGKREVQLVGKESAPSRAVMIAALTTITARHRCTVGTMVCLPPEPCLAPRQERDDLVMLGNGLEGALHVSLAIRTAGERIYATAHPTLNALYHKGPLSELIGQYCHNCKSLRALERFITGLRITISWPCKYEKVISGLAHPHEPLGRSLYQEIAMYGAGPHSIMMQDVGRGPSRDRSKQRQVTLAKYFQDPTILLKPRFPAHVWSGTMRSFDAQLPVVNVGSRRRPTYIPVELCSVNAGQPMTTVFARHHAESTIRRQRAQLLAGPGSRKMMQRVITSLQNDAARNSVLSGFGVRLELTPATTYSRILPPPTILARGPKSLPVSNGRWSVDNARVTKHACHSSWAWVYLDSHHNDRAFISLQKTVNGLAARMQEMGVVSTSPTTGLFLLQGPDPGDSISRALGALVKRHRLALIVGILASEHLAAVRAFHQVCHITSGLCGLHVRPEDLNRPEARHCTTGLRVNLKLGGINHRIPHSDLGLFANGKTMVVGISSGMSCLGQPAPGGDITAIVASVDSNYAQWPCRIFLDSSEKDVGSTLDQMLALQVEQWAASNRQIPPEDVVVYREGVSVAAYHRQASKEVELLKRAFRRAYPPAWPGPRMSIIFADPNTRTHFLSTADADPQDCWGPVSGTVVDRSITDPQRWDFYLQVEASGEGRSPPAYYQVVWDEVFRWHCKGPSALESSVDSLQRLTNNLCFLFGASLRAKNLCSPAYHARLARVHAQMYLKDPPTDHRSGRHAWHRQQGPVLQVHPNMSQTMFYL</sequence>
<evidence type="ECO:0000313" key="3">
    <source>
        <dbReference type="EMBL" id="KAJ5523020.1"/>
    </source>
</evidence>
<dbReference type="InterPro" id="IPR036397">
    <property type="entry name" value="RNaseH_sf"/>
</dbReference>
<dbReference type="Gene3D" id="3.40.50.2300">
    <property type="match status" value="1"/>
</dbReference>
<dbReference type="Pfam" id="PF02171">
    <property type="entry name" value="Piwi"/>
    <property type="match status" value="1"/>
</dbReference>
<dbReference type="EMBL" id="JAQIZZ010000010">
    <property type="protein sequence ID" value="KAJ5523020.1"/>
    <property type="molecule type" value="Genomic_DNA"/>
</dbReference>
<dbReference type="GO" id="GO:0003676">
    <property type="term" value="F:nucleic acid binding"/>
    <property type="evidence" value="ECO:0007669"/>
    <property type="project" value="InterPro"/>
</dbReference>
<keyword evidence="5" id="KW-1185">Reference proteome</keyword>
<evidence type="ECO:0000313" key="4">
    <source>
        <dbReference type="EMBL" id="KAJ5544195.1"/>
    </source>
</evidence>
<reference evidence="3" key="2">
    <citation type="submission" date="2023-01" db="EMBL/GenBank/DDBJ databases">
        <authorList>
            <person name="Petersen C."/>
        </authorList>
    </citation>
    <scope>NUCLEOTIDE SEQUENCE</scope>
    <source>
        <strain evidence="3">IBT 35679</strain>
    </source>
</reference>
<dbReference type="InterPro" id="IPR003165">
    <property type="entry name" value="Piwi"/>
</dbReference>
<dbReference type="Gene3D" id="3.30.420.10">
    <property type="entry name" value="Ribonuclease H-like superfamily/Ribonuclease H"/>
    <property type="match status" value="1"/>
</dbReference>
<gene>
    <name evidence="4" type="ORF">N7494_005474</name>
    <name evidence="3" type="ORF">N7494_013206</name>
    <name evidence="2" type="ORF">N7494_013215</name>
</gene>
<evidence type="ECO:0000313" key="5">
    <source>
        <dbReference type="Proteomes" id="UP001220324"/>
    </source>
</evidence>
<name>A0AAD6CHM7_9EURO</name>